<feature type="compositionally biased region" description="Basic and acidic residues" evidence="1">
    <location>
        <begin position="70"/>
        <end position="83"/>
    </location>
</feature>
<keyword evidence="2" id="KW-0812">Transmembrane</keyword>
<feature type="compositionally biased region" description="Pro residues" evidence="1">
    <location>
        <begin position="101"/>
        <end position="111"/>
    </location>
</feature>
<feature type="transmembrane region" description="Helical" evidence="2">
    <location>
        <begin position="349"/>
        <end position="367"/>
    </location>
</feature>
<evidence type="ECO:0000256" key="1">
    <source>
        <dbReference type="SAM" id="MobiDB-lite"/>
    </source>
</evidence>
<organism evidence="3">
    <name type="scientific">Eiseniibacteriota bacterium</name>
    <dbReference type="NCBI Taxonomy" id="2212470"/>
    <lineage>
        <taxon>Bacteria</taxon>
        <taxon>Candidatus Eiseniibacteriota</taxon>
    </lineage>
</organism>
<evidence type="ECO:0000313" key="3">
    <source>
        <dbReference type="EMBL" id="HGZ43843.1"/>
    </source>
</evidence>
<accession>A0A832I3K3</accession>
<feature type="compositionally biased region" description="Pro residues" evidence="1">
    <location>
        <begin position="434"/>
        <end position="452"/>
    </location>
</feature>
<feature type="region of interest" description="Disordered" evidence="1">
    <location>
        <begin position="68"/>
        <end position="116"/>
    </location>
</feature>
<protein>
    <submittedName>
        <fullName evidence="3">Polymer-forming cytoskeletal protein</fullName>
    </submittedName>
</protein>
<name>A0A832I3K3_UNCEI</name>
<keyword evidence="2" id="KW-1133">Transmembrane helix</keyword>
<proteinExistence type="predicted"/>
<dbReference type="EMBL" id="DSQF01000022">
    <property type="protein sequence ID" value="HGZ43843.1"/>
    <property type="molecule type" value="Genomic_DNA"/>
</dbReference>
<reference evidence="3" key="1">
    <citation type="journal article" date="2020" name="mSystems">
        <title>Genome- and Community-Level Interaction Insights into Carbon Utilization and Element Cycling Functions of Hydrothermarchaeota in Hydrothermal Sediment.</title>
        <authorList>
            <person name="Zhou Z."/>
            <person name="Liu Y."/>
            <person name="Xu W."/>
            <person name="Pan J."/>
            <person name="Luo Z.H."/>
            <person name="Li M."/>
        </authorList>
    </citation>
    <scope>NUCLEOTIDE SEQUENCE [LARGE SCALE GENOMIC DNA]</scope>
    <source>
        <strain evidence="3">SpSt-381</strain>
    </source>
</reference>
<evidence type="ECO:0000256" key="2">
    <source>
        <dbReference type="SAM" id="Phobius"/>
    </source>
</evidence>
<sequence length="459" mass="46722">MRRLPVLLGGLAAAGLLTLLALAAPWAPHGHRPWTAARALAFAADLVARPATAQERLEFQPISPESAAALEERRARRRAEAARRAAAAGEAPAAPAAPATPVVPAPPPPPVEASRSGNIMRVGADITIEEGQTVVGDVLAVGGDVRVHGHVEGDVVAMGGDVYLEPTARVDGDVVCMGGQLHEEEGSVVGGQRVTAAGREKDRRVRRVVVDRDRERHDDARGVPGALAWLIVSLALAAGFAGIAPGRTGAAAATLRREAGPSALTGFIALMLSVPSFIAVAVVSVLLCITIIGIPVAVAALLGYPALLGLLFVWGYVVGGAALGARILEGRAARQAAAFGVAAPAAAPGAMRAALTGVGVLAGAALVKELLQMIPFLGWFGTLIGVLAWIALGVLTMLGAGAWLRNEMRDGLFARWWKGRAVAPAAPAAWTPGVPSPTAPPSPSAPPSPPASGEPGRAD</sequence>
<feature type="region of interest" description="Disordered" evidence="1">
    <location>
        <begin position="427"/>
        <end position="459"/>
    </location>
</feature>
<comment type="caution">
    <text evidence="3">The sequence shown here is derived from an EMBL/GenBank/DDBJ whole genome shotgun (WGS) entry which is preliminary data.</text>
</comment>
<feature type="transmembrane region" description="Helical" evidence="2">
    <location>
        <begin position="306"/>
        <end position="328"/>
    </location>
</feature>
<feature type="transmembrane region" description="Helical" evidence="2">
    <location>
        <begin position="379"/>
        <end position="404"/>
    </location>
</feature>
<keyword evidence="2" id="KW-0472">Membrane</keyword>
<feature type="transmembrane region" description="Helical" evidence="2">
    <location>
        <begin position="267"/>
        <end position="300"/>
    </location>
</feature>
<dbReference type="AlphaFoldDB" id="A0A832I3K3"/>
<feature type="compositionally biased region" description="Low complexity" evidence="1">
    <location>
        <begin position="84"/>
        <end position="100"/>
    </location>
</feature>
<gene>
    <name evidence="3" type="ORF">ENR23_10550</name>
</gene>
<feature type="transmembrane region" description="Helical" evidence="2">
    <location>
        <begin position="226"/>
        <end position="246"/>
    </location>
</feature>